<dbReference type="Gene3D" id="3.40.190.10">
    <property type="entry name" value="Periplasmic binding protein-like II"/>
    <property type="match status" value="2"/>
</dbReference>
<reference evidence="8 9" key="1">
    <citation type="submission" date="2015-09" db="EMBL/GenBank/DDBJ databases">
        <authorList>
            <person name="Jackson K.R."/>
            <person name="Lunt B.L."/>
            <person name="Fisher J.N.B."/>
            <person name="Gardner A.V."/>
            <person name="Bailey M.E."/>
            <person name="Deus L.M."/>
            <person name="Earl A.S."/>
            <person name="Gibby P.D."/>
            <person name="Hartmann K.A."/>
            <person name="Liu J.E."/>
            <person name="Manci A.M."/>
            <person name="Nielsen D.A."/>
            <person name="Solomon M.B."/>
            <person name="Breakwell D.P."/>
            <person name="Burnett S.H."/>
            <person name="Grose J.H."/>
        </authorList>
    </citation>
    <scope>NUCLEOTIDE SEQUENCE [LARGE SCALE GENOMIC DNA]</scope>
    <source>
        <strain evidence="8 9">16</strain>
    </source>
</reference>
<dbReference type="PROSITE" id="PS51318">
    <property type="entry name" value="TAT"/>
    <property type="match status" value="1"/>
</dbReference>
<dbReference type="EMBL" id="LJYW01000001">
    <property type="protein sequence ID" value="KPL53859.1"/>
    <property type="molecule type" value="Genomic_DNA"/>
</dbReference>
<evidence type="ECO:0000256" key="4">
    <source>
        <dbReference type="ARBA" id="ARBA00022729"/>
    </source>
</evidence>
<feature type="chain" id="PRO_5006131678" evidence="7">
    <location>
        <begin position="29"/>
        <end position="260"/>
    </location>
</feature>
<evidence type="ECO:0000256" key="1">
    <source>
        <dbReference type="ARBA" id="ARBA00009175"/>
    </source>
</evidence>
<dbReference type="InterPro" id="IPR050682">
    <property type="entry name" value="ModA/WtpA"/>
</dbReference>
<dbReference type="GO" id="GO:0030973">
    <property type="term" value="F:molybdate ion binding"/>
    <property type="evidence" value="ECO:0007669"/>
    <property type="project" value="TreeGrafter"/>
</dbReference>
<feature type="binding site" evidence="6">
    <location>
        <position position="197"/>
    </location>
    <ligand>
        <name>molybdate</name>
        <dbReference type="ChEBI" id="CHEBI:36264"/>
    </ligand>
</feature>
<feature type="binding site" evidence="6">
    <location>
        <position position="179"/>
    </location>
    <ligand>
        <name>molybdate</name>
        <dbReference type="ChEBI" id="CHEBI:36264"/>
    </ligand>
</feature>
<name>A0A0P6VPU0_9HYPH</name>
<feature type="binding site" evidence="6">
    <location>
        <position position="152"/>
    </location>
    <ligand>
        <name>molybdate</name>
        <dbReference type="ChEBI" id="CHEBI:36264"/>
    </ligand>
</feature>
<comment type="caution">
    <text evidence="8">The sequence shown here is derived from an EMBL/GenBank/DDBJ whole genome shotgun (WGS) entry which is preliminary data.</text>
</comment>
<dbReference type="RefSeq" id="WP_054360024.1">
    <property type="nucleotide sequence ID" value="NZ_LJYW01000001.1"/>
</dbReference>
<evidence type="ECO:0000256" key="5">
    <source>
        <dbReference type="ARBA" id="ARBA00062515"/>
    </source>
</evidence>
<evidence type="ECO:0000313" key="9">
    <source>
        <dbReference type="Proteomes" id="UP000048984"/>
    </source>
</evidence>
<dbReference type="CDD" id="cd13536">
    <property type="entry name" value="PBP2_EcModA"/>
    <property type="match status" value="1"/>
</dbReference>
<dbReference type="GO" id="GO:0015689">
    <property type="term" value="P:molybdate ion transport"/>
    <property type="evidence" value="ECO:0007669"/>
    <property type="project" value="InterPro"/>
</dbReference>
<dbReference type="PANTHER" id="PTHR30632:SF17">
    <property type="entry name" value="MOLYBDATE-BINDING PROTEIN MODA"/>
    <property type="match status" value="1"/>
</dbReference>
<dbReference type="FunFam" id="3.40.190.10:FF:000035">
    <property type="entry name" value="Molybdate ABC transporter substrate-binding protein"/>
    <property type="match status" value="1"/>
</dbReference>
<comment type="subunit">
    <text evidence="5">The complex is composed of two ATP-binding proteins (ModC), two transmembrane proteins (ModB) and a solute-binding protein (ModA).</text>
</comment>
<evidence type="ECO:0000256" key="7">
    <source>
        <dbReference type="SAM" id="SignalP"/>
    </source>
</evidence>
<dbReference type="InterPro" id="IPR005950">
    <property type="entry name" value="ModA"/>
</dbReference>
<gene>
    <name evidence="8" type="ORF">ABB55_17960</name>
</gene>
<evidence type="ECO:0000256" key="2">
    <source>
        <dbReference type="ARBA" id="ARBA00022505"/>
    </source>
</evidence>
<dbReference type="STRING" id="665126.ABB55_17960"/>
<dbReference type="NCBIfam" id="NF007958">
    <property type="entry name" value="PRK10677.1"/>
    <property type="match status" value="1"/>
</dbReference>
<reference evidence="8 9" key="2">
    <citation type="submission" date="2015-10" db="EMBL/GenBank/DDBJ databases">
        <title>Draft Genome Sequence of Prosthecomicrobium hirschii ATCC 27832.</title>
        <authorList>
            <person name="Daniel J."/>
            <person name="Givan S.A."/>
            <person name="Brun Y.V."/>
            <person name="Brown P.J."/>
        </authorList>
    </citation>
    <scope>NUCLEOTIDE SEQUENCE [LARGE SCALE GENOMIC DNA]</scope>
    <source>
        <strain evidence="8 9">16</strain>
    </source>
</reference>
<keyword evidence="3 6" id="KW-0479">Metal-binding</keyword>
<dbReference type="PANTHER" id="PTHR30632">
    <property type="entry name" value="MOLYBDATE-BINDING PERIPLASMIC PROTEIN"/>
    <property type="match status" value="1"/>
</dbReference>
<evidence type="ECO:0000256" key="6">
    <source>
        <dbReference type="PIRSR" id="PIRSR004846-1"/>
    </source>
</evidence>
<evidence type="ECO:0000256" key="3">
    <source>
        <dbReference type="ARBA" id="ARBA00022723"/>
    </source>
</evidence>
<dbReference type="OrthoDB" id="9785015at2"/>
<dbReference type="Pfam" id="PF13531">
    <property type="entry name" value="SBP_bac_11"/>
    <property type="match status" value="1"/>
</dbReference>
<dbReference type="InterPro" id="IPR006311">
    <property type="entry name" value="TAT_signal"/>
</dbReference>
<dbReference type="NCBIfam" id="TIGR01256">
    <property type="entry name" value="modA"/>
    <property type="match status" value="1"/>
</dbReference>
<comment type="similarity">
    <text evidence="1">Belongs to the bacterial solute-binding protein ModA family.</text>
</comment>
<dbReference type="GO" id="GO:0046872">
    <property type="term" value="F:metal ion binding"/>
    <property type="evidence" value="ECO:0007669"/>
    <property type="project" value="UniProtKB-KW"/>
</dbReference>
<evidence type="ECO:0000313" key="8">
    <source>
        <dbReference type="EMBL" id="KPL53859.1"/>
    </source>
</evidence>
<dbReference type="GO" id="GO:0030288">
    <property type="term" value="C:outer membrane-bounded periplasmic space"/>
    <property type="evidence" value="ECO:0007669"/>
    <property type="project" value="TreeGrafter"/>
</dbReference>
<accession>A0A0P6VPU0</accession>
<dbReference type="SUPFAM" id="SSF53850">
    <property type="entry name" value="Periplasmic binding protein-like II"/>
    <property type="match status" value="1"/>
</dbReference>
<sequence>MSILRRSLIAGLAALAVAVATPSRPVVAQSGDVVVFAAASLKNALDEIAADYTKATGKKVAISYAASSALARQIEQGAPAQVFVSADQKWMDYAAGKGLIEPATRSDILGNRIVLVAPKGGTKPVEIKAGFDLGKLLGDGRLAIGAVASVPAGTYAKESLEKLGAWDGVKGKLAEAESVRAALLLVSRGETPYGIVYQTDAAADPNVAVVGTFPPETHTPILYPATLVKGAGADGTAFLAFMRSAAARKAYEKQGFTVLY</sequence>
<feature type="signal peptide" evidence="7">
    <location>
        <begin position="1"/>
        <end position="28"/>
    </location>
</feature>
<dbReference type="PIRSF" id="PIRSF004846">
    <property type="entry name" value="ModA"/>
    <property type="match status" value="1"/>
</dbReference>
<organism evidence="8 9">
    <name type="scientific">Prosthecodimorpha hirschii</name>
    <dbReference type="NCBI Taxonomy" id="665126"/>
    <lineage>
        <taxon>Bacteria</taxon>
        <taxon>Pseudomonadati</taxon>
        <taxon>Pseudomonadota</taxon>
        <taxon>Alphaproteobacteria</taxon>
        <taxon>Hyphomicrobiales</taxon>
        <taxon>Ancalomicrobiaceae</taxon>
        <taxon>Prosthecodimorpha</taxon>
    </lineage>
</organism>
<protein>
    <submittedName>
        <fullName evidence="8">Molybdenum ABC transporter substrate-binding protein</fullName>
    </submittedName>
</protein>
<keyword evidence="2 6" id="KW-0500">Molybdenum</keyword>
<keyword evidence="9" id="KW-1185">Reference proteome</keyword>
<feature type="binding site" evidence="6">
    <location>
        <position position="67"/>
    </location>
    <ligand>
        <name>molybdate</name>
        <dbReference type="ChEBI" id="CHEBI:36264"/>
    </ligand>
</feature>
<dbReference type="AlphaFoldDB" id="A0A0P6VPU0"/>
<keyword evidence="4 7" id="KW-0732">Signal</keyword>
<proteinExistence type="inferred from homology"/>
<dbReference type="GO" id="GO:1901359">
    <property type="term" value="F:tungstate binding"/>
    <property type="evidence" value="ECO:0007669"/>
    <property type="project" value="UniProtKB-ARBA"/>
</dbReference>
<dbReference type="Proteomes" id="UP000048984">
    <property type="component" value="Unassembled WGS sequence"/>
</dbReference>
<feature type="binding site" evidence="6">
    <location>
        <position position="40"/>
    </location>
    <ligand>
        <name>molybdate</name>
        <dbReference type="ChEBI" id="CHEBI:36264"/>
    </ligand>
</feature>